<feature type="chain" id="PRO_5046252820" description="Lipoprotein" evidence="1">
    <location>
        <begin position="30"/>
        <end position="249"/>
    </location>
</feature>
<protein>
    <recommendedName>
        <fullName evidence="4">Lipoprotein</fullName>
    </recommendedName>
</protein>
<organism evidence="2 3">
    <name type="scientific">Pendulispora albinea</name>
    <dbReference type="NCBI Taxonomy" id="2741071"/>
    <lineage>
        <taxon>Bacteria</taxon>
        <taxon>Pseudomonadati</taxon>
        <taxon>Myxococcota</taxon>
        <taxon>Myxococcia</taxon>
        <taxon>Myxococcales</taxon>
        <taxon>Sorangiineae</taxon>
        <taxon>Pendulisporaceae</taxon>
        <taxon>Pendulispora</taxon>
    </lineage>
</organism>
<feature type="signal peptide" evidence="1">
    <location>
        <begin position="1"/>
        <end position="29"/>
    </location>
</feature>
<keyword evidence="1" id="KW-0732">Signal</keyword>
<accession>A0ABZ2LMY6</accession>
<evidence type="ECO:0000313" key="3">
    <source>
        <dbReference type="Proteomes" id="UP001370348"/>
    </source>
</evidence>
<reference evidence="2 3" key="1">
    <citation type="submission" date="2021-12" db="EMBL/GenBank/DDBJ databases">
        <title>Discovery of the Pendulisporaceae a myxobacterial family with distinct sporulation behavior and unique specialized metabolism.</title>
        <authorList>
            <person name="Garcia R."/>
            <person name="Popoff A."/>
            <person name="Bader C.D."/>
            <person name="Loehr J."/>
            <person name="Walesch S."/>
            <person name="Walt C."/>
            <person name="Boldt J."/>
            <person name="Bunk B."/>
            <person name="Haeckl F.J.F.P.J."/>
            <person name="Gunesch A.P."/>
            <person name="Birkelbach J."/>
            <person name="Nuebel U."/>
            <person name="Pietschmann T."/>
            <person name="Bach T."/>
            <person name="Mueller R."/>
        </authorList>
    </citation>
    <scope>NUCLEOTIDE SEQUENCE [LARGE SCALE GENOMIC DNA]</scope>
    <source>
        <strain evidence="2 3">MSr11954</strain>
    </source>
</reference>
<dbReference type="RefSeq" id="WP_394821899.1">
    <property type="nucleotide sequence ID" value="NZ_CP089984.1"/>
</dbReference>
<name>A0ABZ2LMY6_9BACT</name>
<dbReference type="PROSITE" id="PS51257">
    <property type="entry name" value="PROKAR_LIPOPROTEIN"/>
    <property type="match status" value="1"/>
</dbReference>
<gene>
    <name evidence="2" type="ORF">LZC94_31065</name>
</gene>
<dbReference type="EMBL" id="CP089984">
    <property type="protein sequence ID" value="WXB12277.1"/>
    <property type="molecule type" value="Genomic_DNA"/>
</dbReference>
<proteinExistence type="predicted"/>
<keyword evidence="3" id="KW-1185">Reference proteome</keyword>
<evidence type="ECO:0000313" key="2">
    <source>
        <dbReference type="EMBL" id="WXB12277.1"/>
    </source>
</evidence>
<dbReference type="Proteomes" id="UP001370348">
    <property type="component" value="Chromosome"/>
</dbReference>
<evidence type="ECO:0008006" key="4">
    <source>
        <dbReference type="Google" id="ProtNLM"/>
    </source>
</evidence>
<evidence type="ECO:0000256" key="1">
    <source>
        <dbReference type="SAM" id="SignalP"/>
    </source>
</evidence>
<sequence length="249" mass="25945">MTRNFVVSLASLGASALVFLGACSSGSSAEPEPATKAAGLTLETMTPTFVEGTFDDGAAALGFKSVEHHPRQVDVTVVAGKTELTMHLDYNRGEGEFDAKSGQLDQAQVGAMLRLMTALAGAVPSEDTTATMALGRTLNFFSVARPNEALPTFKFVAESGWVHLQCRCGYQDAQGYKNWMGVGESCGTSASPHCPGRCGVGCGPDNLGPTGNWGGGKYTADCAKHDYGVGSWGDASDDYLFAPPNCLGI</sequence>